<evidence type="ECO:0000313" key="3">
    <source>
        <dbReference type="Proteomes" id="UP000831921"/>
    </source>
</evidence>
<reference evidence="2 3" key="1">
    <citation type="submission" date="2022-05" db="EMBL/GenBank/DDBJ databases">
        <title>S8-45 Sphingomonas ultraviolaceadurans.</title>
        <authorList>
            <person name="Liu Y."/>
        </authorList>
    </citation>
    <scope>NUCLEOTIDE SEQUENCE [LARGE SCALE GENOMIC DNA]</scope>
    <source>
        <strain evidence="2 3">S8-45</strain>
    </source>
</reference>
<keyword evidence="1" id="KW-1133">Transmembrane helix</keyword>
<sequence length="95" mass="10669">MSPLMIPIIGMMIPIIAILAKVYMRSMEMKERQLTAMGENTAEKAAQYATRVAELEQRVRVLERIATDGGIQTAAQIEALRDSPVSFETMREKVQ</sequence>
<name>A0ABY5MVR3_9SPHN</name>
<accession>A0ABY5MVR3</accession>
<dbReference type="Proteomes" id="UP000831921">
    <property type="component" value="Chromosome"/>
</dbReference>
<proteinExistence type="predicted"/>
<feature type="transmembrane region" description="Helical" evidence="1">
    <location>
        <begin position="6"/>
        <end position="24"/>
    </location>
</feature>
<keyword evidence="3" id="KW-1185">Reference proteome</keyword>
<protein>
    <submittedName>
        <fullName evidence="2">Uncharacterized protein</fullName>
    </submittedName>
</protein>
<keyword evidence="1" id="KW-0472">Membrane</keyword>
<dbReference type="RefSeq" id="WP_249504335.1">
    <property type="nucleotide sequence ID" value="NZ_CP097253.1"/>
</dbReference>
<evidence type="ECO:0000313" key="2">
    <source>
        <dbReference type="EMBL" id="UUR08560.1"/>
    </source>
</evidence>
<organism evidence="2 3">
    <name type="scientific">Sphingomonas glaciei</name>
    <dbReference type="NCBI Taxonomy" id="2938948"/>
    <lineage>
        <taxon>Bacteria</taxon>
        <taxon>Pseudomonadati</taxon>
        <taxon>Pseudomonadota</taxon>
        <taxon>Alphaproteobacteria</taxon>
        <taxon>Sphingomonadales</taxon>
        <taxon>Sphingomonadaceae</taxon>
        <taxon>Sphingomonas</taxon>
    </lineage>
</organism>
<gene>
    <name evidence="2" type="ORF">M1K48_02660</name>
</gene>
<dbReference type="EMBL" id="CP097253">
    <property type="protein sequence ID" value="UUR08560.1"/>
    <property type="molecule type" value="Genomic_DNA"/>
</dbReference>
<evidence type="ECO:0000256" key="1">
    <source>
        <dbReference type="SAM" id="Phobius"/>
    </source>
</evidence>
<keyword evidence="1" id="KW-0812">Transmembrane</keyword>